<dbReference type="SUPFAM" id="SSF52266">
    <property type="entry name" value="SGNH hydrolase"/>
    <property type="match status" value="1"/>
</dbReference>
<dbReference type="Gene3D" id="3.40.50.12690">
    <property type="match status" value="1"/>
</dbReference>
<protein>
    <submittedName>
        <fullName evidence="1">Tetratricopeptide repeat 28</fullName>
    </submittedName>
</protein>
<dbReference type="AlphaFoldDB" id="A0A6S7KQ43"/>
<name>A0A6S7KQ43_PARCT</name>
<evidence type="ECO:0000313" key="1">
    <source>
        <dbReference type="EMBL" id="CAB4022588.1"/>
    </source>
</evidence>
<reference evidence="1" key="1">
    <citation type="submission" date="2020-04" db="EMBL/GenBank/DDBJ databases">
        <authorList>
            <person name="Alioto T."/>
            <person name="Alioto T."/>
            <person name="Gomez Garrido J."/>
        </authorList>
    </citation>
    <scope>NUCLEOTIDE SEQUENCE</scope>
    <source>
        <strain evidence="1">A484AB</strain>
    </source>
</reference>
<feature type="non-terminal residue" evidence="1">
    <location>
        <position position="1"/>
    </location>
</feature>
<comment type="caution">
    <text evidence="1">The sequence shown here is derived from an EMBL/GenBank/DDBJ whole genome shotgun (WGS) entry which is preliminary data.</text>
</comment>
<proteinExistence type="predicted"/>
<gene>
    <name evidence="1" type="ORF">PACLA_8A014501</name>
</gene>
<evidence type="ECO:0000313" key="2">
    <source>
        <dbReference type="Proteomes" id="UP001152795"/>
    </source>
</evidence>
<dbReference type="EMBL" id="CACRXK020012049">
    <property type="protein sequence ID" value="CAB4022588.1"/>
    <property type="molecule type" value="Genomic_DNA"/>
</dbReference>
<dbReference type="OrthoDB" id="5982747at2759"/>
<sequence>NVVHGWEMSNTDRTVAVKSFSGSKVNDMQDYLKPLLRRNPHQIIFHVGTNDIKSEKSPDQLVEGIVKLVSQVREKSAHI</sequence>
<keyword evidence="2" id="KW-1185">Reference proteome</keyword>
<dbReference type="Proteomes" id="UP001152795">
    <property type="component" value="Unassembled WGS sequence"/>
</dbReference>
<accession>A0A6S7KQ43</accession>
<organism evidence="1 2">
    <name type="scientific">Paramuricea clavata</name>
    <name type="common">Red gorgonian</name>
    <name type="synonym">Violescent sea-whip</name>
    <dbReference type="NCBI Taxonomy" id="317549"/>
    <lineage>
        <taxon>Eukaryota</taxon>
        <taxon>Metazoa</taxon>
        <taxon>Cnidaria</taxon>
        <taxon>Anthozoa</taxon>
        <taxon>Octocorallia</taxon>
        <taxon>Malacalcyonacea</taxon>
        <taxon>Plexauridae</taxon>
        <taxon>Paramuricea</taxon>
    </lineage>
</organism>